<sequence length="619" mass="65781">PAPSPIAPSQSNFHLPPNKKPRLSPPISQPQSPFVAPPSLPGSPDPNLTSPSIASPHPGGISLPMATTTTPTFATPQQQSFMASGLHLPEGAASSPVAMAQAQQQRNITATPSPTPIYTNSAMVPVGSPAPASPIPVLPGVMAPPARPSDKPGKDKEEDYDPTDSLAGTGIDIKAEEAYMANLYAIGGEDSKGSYSHHPPGSRTSMYGAGPMNQPATQTNQSQNQFVAQVAEKAWSEALTRWERSHVHELNNPFLSIANLHYRADKIARDQGLSLNLETKINPNLPKIRNPAEALEPRLQVTTKVLPDTSAVVSVTGSFVPFEANLADQLALLSLAAKTRLRTLMEDAERVARNRQTTSHGEVSEEWQIAAAELKPFKGDDVPINVEDESMNQDGMSLKTGQKRPFEASKPAEHGPPTKILKVSTNHVIQAVRETGRAEREWEERRLRRRNARLNGTSDTSAAPSRAGSVAPGTPSVAPDKKDFAAKKEPKRGSKMAEASHASQNQTSSMFAGLGGSGLFGKKRKGKTYDWMNAGAGGGGVGARSGTATPGKSGAAAAANAPAPLTSDTGRNRLGTWREDKEKGKMIQLRDWVTVLTEDGLDSRATQAALDKLDGSMPR</sequence>
<comment type="caution">
    <text evidence="11">The sequence shown here is derived from an EMBL/GenBank/DDBJ whole genome shotgun (WGS) entry which is preliminary data.</text>
</comment>
<evidence type="ECO:0000259" key="10">
    <source>
        <dbReference type="Pfam" id="PF05236"/>
    </source>
</evidence>
<evidence type="ECO:0000256" key="4">
    <source>
        <dbReference type="ARBA" id="ARBA00023015"/>
    </source>
</evidence>
<evidence type="ECO:0000256" key="8">
    <source>
        <dbReference type="ARBA" id="ARBA00031747"/>
    </source>
</evidence>
<feature type="region of interest" description="Disordered" evidence="9">
    <location>
        <begin position="449"/>
        <end position="511"/>
    </location>
</feature>
<dbReference type="Proteomes" id="UP000033483">
    <property type="component" value="Unassembled WGS sequence"/>
</dbReference>
<dbReference type="Pfam" id="PF05236">
    <property type="entry name" value="TAF4"/>
    <property type="match status" value="1"/>
</dbReference>
<dbReference type="GO" id="GO:0005669">
    <property type="term" value="C:transcription factor TFIID complex"/>
    <property type="evidence" value="ECO:0007669"/>
    <property type="project" value="InterPro"/>
</dbReference>
<keyword evidence="5" id="KW-0804">Transcription</keyword>
<evidence type="ECO:0000256" key="9">
    <source>
        <dbReference type="SAM" id="MobiDB-lite"/>
    </source>
</evidence>
<feature type="compositionally biased region" description="Pro residues" evidence="9">
    <location>
        <begin position="35"/>
        <end position="44"/>
    </location>
</feature>
<evidence type="ECO:0000256" key="6">
    <source>
        <dbReference type="ARBA" id="ARBA00023242"/>
    </source>
</evidence>
<dbReference type="AlphaFoldDB" id="A0A0F4ZEX3"/>
<dbReference type="GO" id="GO:0006352">
    <property type="term" value="P:DNA-templated transcription initiation"/>
    <property type="evidence" value="ECO:0007669"/>
    <property type="project" value="InterPro"/>
</dbReference>
<name>A0A0F4ZEX3_9PEZI</name>
<evidence type="ECO:0000256" key="2">
    <source>
        <dbReference type="ARBA" id="ARBA00006178"/>
    </source>
</evidence>
<organism evidence="11 12">
    <name type="scientific">Thielaviopsis punctulata</name>
    <dbReference type="NCBI Taxonomy" id="72032"/>
    <lineage>
        <taxon>Eukaryota</taxon>
        <taxon>Fungi</taxon>
        <taxon>Dikarya</taxon>
        <taxon>Ascomycota</taxon>
        <taxon>Pezizomycotina</taxon>
        <taxon>Sordariomycetes</taxon>
        <taxon>Hypocreomycetidae</taxon>
        <taxon>Microascales</taxon>
        <taxon>Ceratocystidaceae</taxon>
        <taxon>Thielaviopsis</taxon>
    </lineage>
</organism>
<keyword evidence="6" id="KW-0539">Nucleus</keyword>
<accession>A0A0F4ZEX3</accession>
<evidence type="ECO:0000256" key="5">
    <source>
        <dbReference type="ARBA" id="ARBA00023163"/>
    </source>
</evidence>
<feature type="region of interest" description="Disordered" evidence="9">
    <location>
        <begin position="135"/>
        <end position="171"/>
    </location>
</feature>
<feature type="region of interest" description="Disordered" evidence="9">
    <location>
        <begin position="1"/>
        <end position="111"/>
    </location>
</feature>
<feature type="compositionally biased region" description="Polar residues" evidence="9">
    <location>
        <begin position="501"/>
        <end position="510"/>
    </location>
</feature>
<dbReference type="EMBL" id="LAEV01001008">
    <property type="protein sequence ID" value="KKA29077.1"/>
    <property type="molecule type" value="Genomic_DNA"/>
</dbReference>
<comment type="function">
    <text evidence="7">Functions as a component of the DNA-binding general transcription factor complex TFIID. Binding of TFIID to a promoter (with or without TATA element) is the initial step in pre-initiation complex (PIC) formation. TFIID plays a key role in the regulation of gene expression by RNA polymerase II through different activities such as transcription activator interaction, core promoter recognition and selectivity, TFIIA and TFIIB interaction, chromatin modification (histone acetylation by TAF1), facilitation of DNA opening and initiation of transcription.</text>
</comment>
<feature type="compositionally biased region" description="Low complexity" evidence="9">
    <location>
        <begin position="66"/>
        <end position="79"/>
    </location>
</feature>
<feature type="non-terminal residue" evidence="11">
    <location>
        <position position="1"/>
    </location>
</feature>
<protein>
    <recommendedName>
        <fullName evidence="3">Transcription initiation factor TFIID subunit 4</fullName>
    </recommendedName>
    <alternativeName>
        <fullName evidence="8">TBP-associated factor 4</fullName>
    </alternativeName>
</protein>
<evidence type="ECO:0000256" key="7">
    <source>
        <dbReference type="ARBA" id="ARBA00025346"/>
    </source>
</evidence>
<feature type="compositionally biased region" description="Low complexity" evidence="9">
    <location>
        <begin position="544"/>
        <end position="567"/>
    </location>
</feature>
<gene>
    <name evidence="11" type="ORF">TD95_004179</name>
</gene>
<feature type="region of interest" description="Disordered" evidence="9">
    <location>
        <begin position="543"/>
        <end position="579"/>
    </location>
</feature>
<feature type="domain" description="Transcription initiation factor TFIID component TAF4 C-terminal" evidence="10">
    <location>
        <begin position="327"/>
        <end position="600"/>
    </location>
</feature>
<feature type="compositionally biased region" description="Basic and acidic residues" evidence="9">
    <location>
        <begin position="404"/>
        <end position="413"/>
    </location>
</feature>
<feature type="compositionally biased region" description="Polar residues" evidence="9">
    <location>
        <begin position="101"/>
        <end position="111"/>
    </location>
</feature>
<evidence type="ECO:0000313" key="11">
    <source>
        <dbReference type="EMBL" id="KKA29077.1"/>
    </source>
</evidence>
<dbReference type="OrthoDB" id="21060at2759"/>
<evidence type="ECO:0000256" key="1">
    <source>
        <dbReference type="ARBA" id="ARBA00004123"/>
    </source>
</evidence>
<keyword evidence="12" id="KW-1185">Reference proteome</keyword>
<feature type="compositionally biased region" description="Basic and acidic residues" evidence="9">
    <location>
        <begin position="479"/>
        <end position="492"/>
    </location>
</feature>
<evidence type="ECO:0000313" key="12">
    <source>
        <dbReference type="Proteomes" id="UP000033483"/>
    </source>
</evidence>
<keyword evidence="4" id="KW-0805">Transcription regulation</keyword>
<feature type="region of interest" description="Disordered" evidence="9">
    <location>
        <begin position="388"/>
        <end position="419"/>
    </location>
</feature>
<feature type="compositionally biased region" description="Basic and acidic residues" evidence="9">
    <location>
        <begin position="148"/>
        <end position="157"/>
    </location>
</feature>
<comment type="similarity">
    <text evidence="2">Belongs to the TAF4 family.</text>
</comment>
<proteinExistence type="inferred from homology"/>
<reference evidence="11" key="1">
    <citation type="submission" date="2015-03" db="EMBL/GenBank/DDBJ databases">
        <authorList>
            <person name="Radwan O."/>
            <person name="Al-Naeli F.A."/>
            <person name="Rendon G.A."/>
            <person name="Fields C."/>
        </authorList>
    </citation>
    <scope>NUCLEOTIDE SEQUENCE [LARGE SCALE GENOMIC DNA]</scope>
    <source>
        <strain evidence="11">CR-DP1</strain>
    </source>
</reference>
<evidence type="ECO:0000256" key="3">
    <source>
        <dbReference type="ARBA" id="ARBA00017306"/>
    </source>
</evidence>
<comment type="subcellular location">
    <subcellularLocation>
        <location evidence="1">Nucleus</location>
    </subcellularLocation>
</comment>
<dbReference type="InterPro" id="IPR007900">
    <property type="entry name" value="TAF4_C"/>
</dbReference>